<proteinExistence type="predicted"/>
<reference evidence="2 3" key="1">
    <citation type="submission" date="2018-04" db="EMBL/GenBank/DDBJ databases">
        <title>The genome of golden apple snail Pomacea canaliculata provides insight into stress tolerance and invasive adaptation.</title>
        <authorList>
            <person name="Liu C."/>
            <person name="Liu B."/>
            <person name="Ren Y."/>
            <person name="Zhang Y."/>
            <person name="Wang H."/>
            <person name="Li S."/>
            <person name="Jiang F."/>
            <person name="Yin L."/>
            <person name="Zhang G."/>
            <person name="Qian W."/>
            <person name="Fan W."/>
        </authorList>
    </citation>
    <scope>NUCLEOTIDE SEQUENCE [LARGE SCALE GENOMIC DNA]</scope>
    <source>
        <strain evidence="2">SZHN2017</strain>
        <tissue evidence="2">Muscle</tissue>
    </source>
</reference>
<evidence type="ECO:0008006" key="4">
    <source>
        <dbReference type="Google" id="ProtNLM"/>
    </source>
</evidence>
<feature type="transmembrane region" description="Helical" evidence="1">
    <location>
        <begin position="102"/>
        <end position="120"/>
    </location>
</feature>
<dbReference type="EMBL" id="PZQS01000008">
    <property type="protein sequence ID" value="PVD26404.1"/>
    <property type="molecule type" value="Genomic_DNA"/>
</dbReference>
<keyword evidence="1" id="KW-0812">Transmembrane</keyword>
<dbReference type="InterPro" id="IPR021280">
    <property type="entry name" value="TMEM260-like"/>
</dbReference>
<name>A0A2T7NZ04_POMCA</name>
<keyword evidence="1" id="KW-1133">Transmembrane helix</keyword>
<protein>
    <recommendedName>
        <fullName evidence="4">Transmembrane protein 260</fullName>
    </recommendedName>
</protein>
<dbReference type="InterPro" id="IPR052724">
    <property type="entry name" value="GT117_domain-containing"/>
</dbReference>
<keyword evidence="3" id="KW-1185">Reference proteome</keyword>
<dbReference type="AlphaFoldDB" id="A0A2T7NZ04"/>
<feature type="transmembrane region" description="Helical" evidence="1">
    <location>
        <begin position="33"/>
        <end position="50"/>
    </location>
</feature>
<evidence type="ECO:0000313" key="2">
    <source>
        <dbReference type="EMBL" id="PVD26404.1"/>
    </source>
</evidence>
<accession>A0A2T7NZ04</accession>
<feature type="transmembrane region" description="Helical" evidence="1">
    <location>
        <begin position="203"/>
        <end position="224"/>
    </location>
</feature>
<feature type="transmembrane region" description="Helical" evidence="1">
    <location>
        <begin position="62"/>
        <end position="90"/>
    </location>
</feature>
<keyword evidence="1" id="KW-0472">Membrane</keyword>
<sequence length="584" mass="67246">MTGCLAPGLLAAGMFGFSRLTWSWSVRAEVFALNNLLLGMLLLVAVQFNFSSLKDRVKISKVGALICGLCLTNQHTSVIYVAVLALWVLFILHREQMLSLNILVQVTMYFIAGLLPYLYLPLSALSKKARSTWGDQSSFTGFFVHLLRREYGTLDLLKDHEGQGFFWGIWAYIKHVSTDLTPAQHVLLQLFSLLCRKKRKRDILLIFLAMLTLYSAFFAWRANLDIQSPLFLGVVERFWMQSDFVLILLAAVAFHDVVSIISRLIPVQSWHVDLVFVTLLVFLQLRLNLPLCDSSRNLVVHDFAVASLSAFPKDAVVLTEGDLPSNSFRFFHLVEHMRPDLTIVDQEMLTYDWFIPMLKPHLPGLMFPGDQMFSRSGISADNKKLFTFRQLLDANFDKKPLYGCIGVQDHEPSWKETYELRPFGICDQFVKKGTKFKLEEWLRASQKFSANWTHPFPESDASWEDVASSEMWRAKTVAGLYLMEKAEHLDDQHRKANWLRKAYQVFKEAMESQKHFPAYWHKNFALVCDKLRHFSSHSEKINLVKTTVIHFKAYLNANVVDHDKEAIQDAIYKLENFLKVLQGE</sequence>
<comment type="caution">
    <text evidence="2">The sequence shown here is derived from an EMBL/GenBank/DDBJ whole genome shotgun (WGS) entry which is preliminary data.</text>
</comment>
<gene>
    <name evidence="2" type="ORF">C0Q70_14080</name>
</gene>
<evidence type="ECO:0000313" key="3">
    <source>
        <dbReference type="Proteomes" id="UP000245119"/>
    </source>
</evidence>
<dbReference type="Proteomes" id="UP000245119">
    <property type="component" value="Linkage Group LG8"/>
</dbReference>
<evidence type="ECO:0000256" key="1">
    <source>
        <dbReference type="SAM" id="Phobius"/>
    </source>
</evidence>
<dbReference type="PANTHER" id="PTHR16214:SF3">
    <property type="entry name" value="TRANSMEMBRANE PROTEIN 260"/>
    <property type="match status" value="1"/>
</dbReference>
<organism evidence="2 3">
    <name type="scientific">Pomacea canaliculata</name>
    <name type="common">Golden apple snail</name>
    <dbReference type="NCBI Taxonomy" id="400727"/>
    <lineage>
        <taxon>Eukaryota</taxon>
        <taxon>Metazoa</taxon>
        <taxon>Spiralia</taxon>
        <taxon>Lophotrochozoa</taxon>
        <taxon>Mollusca</taxon>
        <taxon>Gastropoda</taxon>
        <taxon>Caenogastropoda</taxon>
        <taxon>Architaenioglossa</taxon>
        <taxon>Ampullarioidea</taxon>
        <taxon>Ampullariidae</taxon>
        <taxon>Pomacea</taxon>
    </lineage>
</organism>
<dbReference type="Pfam" id="PF11028">
    <property type="entry name" value="TMEM260-like"/>
    <property type="match status" value="1"/>
</dbReference>
<dbReference type="PANTHER" id="PTHR16214">
    <property type="entry name" value="TRANSMEMBRANE PROTEIN 260"/>
    <property type="match status" value="1"/>
</dbReference>
<dbReference type="OrthoDB" id="197432at2759"/>